<evidence type="ECO:0000313" key="1">
    <source>
        <dbReference type="EMBL" id="KAF7312675.1"/>
    </source>
</evidence>
<dbReference type="Proteomes" id="UP000636479">
    <property type="component" value="Unassembled WGS sequence"/>
</dbReference>
<protein>
    <submittedName>
        <fullName evidence="1">FAD/NAD(P)-binding domain-containing protein</fullName>
    </submittedName>
</protein>
<sequence length="402" mass="43293">MANASHILRLLQRLQAKPQMTNPDALQVLLDMIEAIEACPKSELTENLIIEATVPYLAPTIAAPVPISIELPVSSGTVTPPGQAQPEVSGAALTIILTIIRRLSNSSPTHIVFIPDNVTKTLASCWPLTSSALLLYARAIVATDDDNPRLARQVGSPGHAFITIVSLLQTYAHAESLRTLVQNTPTALYLVASIWKFEVNGQTEAHEFYLQLKELFPHGNPPSAATLLPLYLFTLPSPKLDAFLAIVDYSSGESAAAAMGHFNKSLKALHLDASDSAVIGTFQANLDNLIAFHSTSLQQSLLKKRSPILVVESLVWLTSKPFNSTTAGLVGTAIEHICVFLNNYLFSNGIWGLVLALEQGLGIGLFRACAWIDSLSPASPALEEYRRLAYTLPGPTTTTILA</sequence>
<dbReference type="AlphaFoldDB" id="A0A8H6T849"/>
<dbReference type="RefSeq" id="XP_037224783.1">
    <property type="nucleotide sequence ID" value="XM_037359688.1"/>
</dbReference>
<accession>A0A8H6T849</accession>
<evidence type="ECO:0000313" key="2">
    <source>
        <dbReference type="Proteomes" id="UP000636479"/>
    </source>
</evidence>
<comment type="caution">
    <text evidence="1">The sequence shown here is derived from an EMBL/GenBank/DDBJ whole genome shotgun (WGS) entry which is preliminary data.</text>
</comment>
<proteinExistence type="predicted"/>
<gene>
    <name evidence="1" type="ORF">MIND_00281800</name>
</gene>
<keyword evidence="2" id="KW-1185">Reference proteome</keyword>
<organism evidence="1 2">
    <name type="scientific">Mycena indigotica</name>
    <dbReference type="NCBI Taxonomy" id="2126181"/>
    <lineage>
        <taxon>Eukaryota</taxon>
        <taxon>Fungi</taxon>
        <taxon>Dikarya</taxon>
        <taxon>Basidiomycota</taxon>
        <taxon>Agaricomycotina</taxon>
        <taxon>Agaricomycetes</taxon>
        <taxon>Agaricomycetidae</taxon>
        <taxon>Agaricales</taxon>
        <taxon>Marasmiineae</taxon>
        <taxon>Mycenaceae</taxon>
        <taxon>Mycena</taxon>
    </lineage>
</organism>
<reference evidence="1" key="1">
    <citation type="submission" date="2020-05" db="EMBL/GenBank/DDBJ databases">
        <title>Mycena genomes resolve the evolution of fungal bioluminescence.</title>
        <authorList>
            <person name="Tsai I.J."/>
        </authorList>
    </citation>
    <scope>NUCLEOTIDE SEQUENCE</scope>
    <source>
        <strain evidence="1">171206Taipei</strain>
    </source>
</reference>
<name>A0A8H6T849_9AGAR</name>
<dbReference type="OrthoDB" id="3040823at2759"/>
<dbReference type="GeneID" id="59342204"/>
<dbReference type="EMBL" id="JACAZF010000002">
    <property type="protein sequence ID" value="KAF7312675.1"/>
    <property type="molecule type" value="Genomic_DNA"/>
</dbReference>